<name>A0ABW3IP81_9RHOB</name>
<proteinExistence type="predicted"/>
<feature type="domain" description="TadE-like" evidence="2">
    <location>
        <begin position="21"/>
        <end position="63"/>
    </location>
</feature>
<evidence type="ECO:0000256" key="1">
    <source>
        <dbReference type="SAM" id="Phobius"/>
    </source>
</evidence>
<keyword evidence="4" id="KW-1185">Reference proteome</keyword>
<reference evidence="4" key="1">
    <citation type="journal article" date="2019" name="Int. J. Syst. Evol. Microbiol.">
        <title>The Global Catalogue of Microorganisms (GCM) 10K type strain sequencing project: providing services to taxonomists for standard genome sequencing and annotation.</title>
        <authorList>
            <consortium name="The Broad Institute Genomics Platform"/>
            <consortium name="The Broad Institute Genome Sequencing Center for Infectious Disease"/>
            <person name="Wu L."/>
            <person name="Ma J."/>
        </authorList>
    </citation>
    <scope>NUCLEOTIDE SEQUENCE [LARGE SCALE GENOMIC DNA]</scope>
    <source>
        <strain evidence="4">CCUG 60524</strain>
    </source>
</reference>
<accession>A0ABW3IP81</accession>
<evidence type="ECO:0000313" key="4">
    <source>
        <dbReference type="Proteomes" id="UP001597108"/>
    </source>
</evidence>
<dbReference type="Pfam" id="PF07811">
    <property type="entry name" value="TadE"/>
    <property type="match status" value="1"/>
</dbReference>
<sequence>MKRLTRPIPANARSFARSESGAQLVEFAILLPILLLIFAVIIEGGRLMWSYQATGAGVRDATRYLARVVPSDVCSSGGSVAAWKTKVEGIVRDSSTGDAIFPSGITINSVTPSLTCFTGDYRVSQVGVAQVTANLTVTFPFAGLFELAGGSRTTFTTDVSDQSRIFGT</sequence>
<organism evidence="3 4">
    <name type="scientific">Tropicimonas aquimaris</name>
    <dbReference type="NCBI Taxonomy" id="914152"/>
    <lineage>
        <taxon>Bacteria</taxon>
        <taxon>Pseudomonadati</taxon>
        <taxon>Pseudomonadota</taxon>
        <taxon>Alphaproteobacteria</taxon>
        <taxon>Rhodobacterales</taxon>
        <taxon>Roseobacteraceae</taxon>
        <taxon>Tropicimonas</taxon>
    </lineage>
</organism>
<dbReference type="Proteomes" id="UP001597108">
    <property type="component" value="Unassembled WGS sequence"/>
</dbReference>
<dbReference type="RefSeq" id="WP_386074065.1">
    <property type="nucleotide sequence ID" value="NZ_JBHTJT010000008.1"/>
</dbReference>
<evidence type="ECO:0000259" key="2">
    <source>
        <dbReference type="Pfam" id="PF07811"/>
    </source>
</evidence>
<gene>
    <name evidence="3" type="ORF">ACFQ2S_08785</name>
</gene>
<comment type="caution">
    <text evidence="3">The sequence shown here is derived from an EMBL/GenBank/DDBJ whole genome shotgun (WGS) entry which is preliminary data.</text>
</comment>
<dbReference type="InterPro" id="IPR012495">
    <property type="entry name" value="TadE-like_dom"/>
</dbReference>
<keyword evidence="1" id="KW-1133">Transmembrane helix</keyword>
<keyword evidence="1" id="KW-0812">Transmembrane</keyword>
<protein>
    <submittedName>
        <fullName evidence="3">TadE/TadG family type IV pilus assembly protein</fullName>
    </submittedName>
</protein>
<dbReference type="EMBL" id="JBHTJT010000008">
    <property type="protein sequence ID" value="MFD0979746.1"/>
    <property type="molecule type" value="Genomic_DNA"/>
</dbReference>
<keyword evidence="1" id="KW-0472">Membrane</keyword>
<feature type="transmembrane region" description="Helical" evidence="1">
    <location>
        <begin position="20"/>
        <end position="42"/>
    </location>
</feature>
<evidence type="ECO:0000313" key="3">
    <source>
        <dbReference type="EMBL" id="MFD0979746.1"/>
    </source>
</evidence>